<dbReference type="GO" id="GO:0016020">
    <property type="term" value="C:membrane"/>
    <property type="evidence" value="ECO:0007669"/>
    <property type="project" value="UniProtKB-SubCell"/>
</dbReference>
<dbReference type="AlphaFoldDB" id="A0A2G2VNX1"/>
<dbReference type="EMBL" id="MLFT02000011">
    <property type="protein sequence ID" value="PHT34674.1"/>
    <property type="molecule type" value="Genomic_DNA"/>
</dbReference>
<dbReference type="STRING" id="33114.A0A2G2VNX1"/>
<dbReference type="GO" id="GO:0098542">
    <property type="term" value="P:defense response to other organism"/>
    <property type="evidence" value="ECO:0007669"/>
    <property type="project" value="TreeGrafter"/>
</dbReference>
<dbReference type="InterPro" id="IPR036388">
    <property type="entry name" value="WH-like_DNA-bd_sf"/>
</dbReference>
<accession>A0A2G2VNX1</accession>
<protein>
    <recommendedName>
        <fullName evidence="5">Disease resistance protein winged helix domain-containing protein</fullName>
    </recommendedName>
</protein>
<dbReference type="GO" id="GO:0043531">
    <property type="term" value="F:ADP binding"/>
    <property type="evidence" value="ECO:0007669"/>
    <property type="project" value="InterPro"/>
</dbReference>
<gene>
    <name evidence="6" type="ORF">CQW23_26474</name>
</gene>
<name>A0A2G2VNX1_CAPBA</name>
<feature type="domain" description="Disease resistance protein winged helix" evidence="5">
    <location>
        <begin position="80"/>
        <end position="144"/>
    </location>
</feature>
<reference evidence="6 7" key="1">
    <citation type="journal article" date="2017" name="Genome Biol.">
        <title>New reference genome sequences of hot pepper reveal the massive evolution of plant disease-resistance genes by retroduplication.</title>
        <authorList>
            <person name="Kim S."/>
            <person name="Park J."/>
            <person name="Yeom S.I."/>
            <person name="Kim Y.M."/>
            <person name="Seo E."/>
            <person name="Kim K.T."/>
            <person name="Kim M.S."/>
            <person name="Lee J.M."/>
            <person name="Cheong K."/>
            <person name="Shin H.S."/>
            <person name="Kim S.B."/>
            <person name="Han K."/>
            <person name="Lee J."/>
            <person name="Park M."/>
            <person name="Lee H.A."/>
            <person name="Lee H.Y."/>
            <person name="Lee Y."/>
            <person name="Oh S."/>
            <person name="Lee J.H."/>
            <person name="Choi E."/>
            <person name="Choi E."/>
            <person name="Lee S.E."/>
            <person name="Jeon J."/>
            <person name="Kim H."/>
            <person name="Choi G."/>
            <person name="Song H."/>
            <person name="Lee J."/>
            <person name="Lee S.C."/>
            <person name="Kwon J.K."/>
            <person name="Lee H.Y."/>
            <person name="Koo N."/>
            <person name="Hong Y."/>
            <person name="Kim R.W."/>
            <person name="Kang W.H."/>
            <person name="Huh J.H."/>
            <person name="Kang B.C."/>
            <person name="Yang T.J."/>
            <person name="Lee Y.H."/>
            <person name="Bennetzen J.L."/>
            <person name="Choi D."/>
        </authorList>
    </citation>
    <scope>NUCLEOTIDE SEQUENCE [LARGE SCALE GENOMIC DNA]</scope>
    <source>
        <strain evidence="7">cv. PBC81</strain>
    </source>
</reference>
<dbReference type="InterPro" id="IPR044974">
    <property type="entry name" value="Disease_R_plants"/>
</dbReference>
<comment type="caution">
    <text evidence="6">The sequence shown here is derived from an EMBL/GenBank/DDBJ whole genome shotgun (WGS) entry which is preliminary data.</text>
</comment>
<dbReference type="InterPro" id="IPR058922">
    <property type="entry name" value="WHD_DRP"/>
</dbReference>
<reference evidence="7" key="2">
    <citation type="journal article" date="2017" name="J. Anim. Genet.">
        <title>Multiple reference genome sequences of hot pepper reveal the massive evolution of plant disease resistance genes by retroduplication.</title>
        <authorList>
            <person name="Kim S."/>
            <person name="Park J."/>
            <person name="Yeom S.-I."/>
            <person name="Kim Y.-M."/>
            <person name="Seo E."/>
            <person name="Kim K.-T."/>
            <person name="Kim M.-S."/>
            <person name="Lee J.M."/>
            <person name="Cheong K."/>
            <person name="Shin H.-S."/>
            <person name="Kim S.-B."/>
            <person name="Han K."/>
            <person name="Lee J."/>
            <person name="Park M."/>
            <person name="Lee H.-A."/>
            <person name="Lee H.-Y."/>
            <person name="Lee Y."/>
            <person name="Oh S."/>
            <person name="Lee J.H."/>
            <person name="Choi E."/>
            <person name="Choi E."/>
            <person name="Lee S.E."/>
            <person name="Jeon J."/>
            <person name="Kim H."/>
            <person name="Choi G."/>
            <person name="Song H."/>
            <person name="Lee J."/>
            <person name="Lee S.-C."/>
            <person name="Kwon J.-K."/>
            <person name="Lee H.-Y."/>
            <person name="Koo N."/>
            <person name="Hong Y."/>
            <person name="Kim R.W."/>
            <person name="Kang W.-H."/>
            <person name="Huh J.H."/>
            <person name="Kang B.-C."/>
            <person name="Yang T.-J."/>
            <person name="Lee Y.-H."/>
            <person name="Bennetzen J.L."/>
            <person name="Choi D."/>
        </authorList>
    </citation>
    <scope>NUCLEOTIDE SEQUENCE [LARGE SCALE GENOMIC DNA]</scope>
    <source>
        <strain evidence="7">cv. PBC81</strain>
    </source>
</reference>
<organism evidence="6 7">
    <name type="scientific">Capsicum baccatum</name>
    <name type="common">Peruvian pepper</name>
    <dbReference type="NCBI Taxonomy" id="33114"/>
    <lineage>
        <taxon>Eukaryota</taxon>
        <taxon>Viridiplantae</taxon>
        <taxon>Streptophyta</taxon>
        <taxon>Embryophyta</taxon>
        <taxon>Tracheophyta</taxon>
        <taxon>Spermatophyta</taxon>
        <taxon>Magnoliopsida</taxon>
        <taxon>eudicotyledons</taxon>
        <taxon>Gunneridae</taxon>
        <taxon>Pentapetalae</taxon>
        <taxon>asterids</taxon>
        <taxon>lamiids</taxon>
        <taxon>Solanales</taxon>
        <taxon>Solanaceae</taxon>
        <taxon>Solanoideae</taxon>
        <taxon>Capsiceae</taxon>
        <taxon>Capsicum</taxon>
    </lineage>
</organism>
<evidence type="ECO:0000256" key="2">
    <source>
        <dbReference type="ARBA" id="ARBA00022741"/>
    </source>
</evidence>
<evidence type="ECO:0000259" key="5">
    <source>
        <dbReference type="Pfam" id="PF23559"/>
    </source>
</evidence>
<comment type="similarity">
    <text evidence="1">Belongs to the disease resistance NB-LRR family.</text>
</comment>
<dbReference type="OrthoDB" id="37484at2759"/>
<dbReference type="PANTHER" id="PTHR23155:SF1221">
    <property type="entry name" value="OS11G0481150 PROTEIN"/>
    <property type="match status" value="1"/>
</dbReference>
<dbReference type="SUPFAM" id="SSF52540">
    <property type="entry name" value="P-loop containing nucleoside triphosphate hydrolases"/>
    <property type="match status" value="1"/>
</dbReference>
<dbReference type="InterPro" id="IPR027417">
    <property type="entry name" value="P-loop_NTPase"/>
</dbReference>
<dbReference type="Pfam" id="PF23559">
    <property type="entry name" value="WHD_DRP"/>
    <property type="match status" value="1"/>
</dbReference>
<evidence type="ECO:0000256" key="4">
    <source>
        <dbReference type="ARBA" id="ARBA00022840"/>
    </source>
</evidence>
<keyword evidence="3" id="KW-0611">Plant defense</keyword>
<dbReference type="PANTHER" id="PTHR23155">
    <property type="entry name" value="DISEASE RESISTANCE PROTEIN RP"/>
    <property type="match status" value="1"/>
</dbReference>
<proteinExistence type="inferred from homology"/>
<evidence type="ECO:0000313" key="6">
    <source>
        <dbReference type="EMBL" id="PHT34674.1"/>
    </source>
</evidence>
<evidence type="ECO:0000256" key="1">
    <source>
        <dbReference type="ARBA" id="ARBA00008894"/>
    </source>
</evidence>
<dbReference type="Proteomes" id="UP000224567">
    <property type="component" value="Unassembled WGS sequence"/>
</dbReference>
<dbReference type="Gene3D" id="3.80.10.10">
    <property type="entry name" value="Ribonuclease Inhibitor"/>
    <property type="match status" value="1"/>
</dbReference>
<sequence>MMGCGAINLGTLFDEVSWAVFKRHSLENRDPKEHPELEEVGKQIAHGCKGLPLALKALTLMLSYSDLPAPLKQCFAYCAIFPKDLFCNVQVIHLWIANGLVQQFHSGNQYFLDLRSRSLFEWVPESSKRDIEKFLMHDLVNDFAQMSSSKLCIRLEENEGSHKLKQSRHMSYSMVEETLLVSSCDDLEELSLQMEKLINLCHLDISNTSRLKTPLSEQVEKPACASRRQVSFRWSRYCNIFLEGLILAECDSIDGISPELVPRAQTLRVGGCHNLTGLLIPTGTEKQLQEFLPSLNTLILQHCPEIESFPEGGLPFNLQDLVVHNCEKLVNSRKEWHLRRVLCLRVLWIQHDGSDKEIRTDENWESCSIRQLDIHNLKSLSSQVLEGLTSLEYPTIGDLPQIQSLLEGLPSSLSELRVSGQLQSIPDSALPLPSLC</sequence>
<dbReference type="Gene3D" id="1.10.10.10">
    <property type="entry name" value="Winged helix-like DNA-binding domain superfamily/Winged helix DNA-binding domain"/>
    <property type="match status" value="1"/>
</dbReference>
<keyword evidence="4" id="KW-0067">ATP-binding</keyword>
<dbReference type="SUPFAM" id="SSF52058">
    <property type="entry name" value="L domain-like"/>
    <property type="match status" value="1"/>
</dbReference>
<dbReference type="InterPro" id="IPR032675">
    <property type="entry name" value="LRR_dom_sf"/>
</dbReference>
<dbReference type="GO" id="GO:0005524">
    <property type="term" value="F:ATP binding"/>
    <property type="evidence" value="ECO:0007669"/>
    <property type="project" value="UniProtKB-KW"/>
</dbReference>
<evidence type="ECO:0000313" key="7">
    <source>
        <dbReference type="Proteomes" id="UP000224567"/>
    </source>
</evidence>
<keyword evidence="7" id="KW-1185">Reference proteome</keyword>
<keyword evidence="2" id="KW-0547">Nucleotide-binding</keyword>
<evidence type="ECO:0000256" key="3">
    <source>
        <dbReference type="ARBA" id="ARBA00022821"/>
    </source>
</evidence>